<feature type="chain" id="PRO_5024351115" description="Outer membrane protein with beta-barrel domain" evidence="1">
    <location>
        <begin position="24"/>
        <end position="133"/>
    </location>
</feature>
<evidence type="ECO:0008006" key="4">
    <source>
        <dbReference type="Google" id="ProtNLM"/>
    </source>
</evidence>
<evidence type="ECO:0000313" key="2">
    <source>
        <dbReference type="EMBL" id="TYP97290.1"/>
    </source>
</evidence>
<feature type="signal peptide" evidence="1">
    <location>
        <begin position="1"/>
        <end position="23"/>
    </location>
</feature>
<name>A0A5S5DMW5_9SPHI</name>
<sequence>MNQHAKMIGLALIAVLWASLTSAQEQRITPALFEGAAIVGYADRGAYINCVGPAVKYSFSKNAVFLGLLPTLKIKRDNTGDDKPRNSFITPTLGFGVTFIHRHLVLQLPCFYTPKTTVEDGRWQPGAGIGYKF</sequence>
<reference evidence="2 3" key="1">
    <citation type="submission" date="2019-07" db="EMBL/GenBank/DDBJ databases">
        <title>Genomic Encyclopedia of Archaeal and Bacterial Type Strains, Phase II (KMG-II): from individual species to whole genera.</title>
        <authorList>
            <person name="Goeker M."/>
        </authorList>
    </citation>
    <scope>NUCLEOTIDE SEQUENCE [LARGE SCALE GENOMIC DNA]</scope>
    <source>
        <strain evidence="2 3">DSM 18850</strain>
    </source>
</reference>
<protein>
    <recommendedName>
        <fullName evidence="4">Outer membrane protein with beta-barrel domain</fullName>
    </recommendedName>
</protein>
<gene>
    <name evidence="2" type="ORF">BC792_103217</name>
</gene>
<dbReference type="OrthoDB" id="1267278at2"/>
<evidence type="ECO:0000256" key="1">
    <source>
        <dbReference type="SAM" id="SignalP"/>
    </source>
</evidence>
<organism evidence="2 3">
    <name type="scientific">Sphingobacterium allocomposti</name>
    <dbReference type="NCBI Taxonomy" id="415956"/>
    <lineage>
        <taxon>Bacteria</taxon>
        <taxon>Pseudomonadati</taxon>
        <taxon>Bacteroidota</taxon>
        <taxon>Sphingobacteriia</taxon>
        <taxon>Sphingobacteriales</taxon>
        <taxon>Sphingobacteriaceae</taxon>
        <taxon>Sphingobacterium</taxon>
    </lineage>
</organism>
<dbReference type="RefSeq" id="WP_148907674.1">
    <property type="nucleotide sequence ID" value="NZ_VNHX01000003.1"/>
</dbReference>
<proteinExistence type="predicted"/>
<dbReference type="AlphaFoldDB" id="A0A5S5DMW5"/>
<dbReference type="Proteomes" id="UP000325105">
    <property type="component" value="Unassembled WGS sequence"/>
</dbReference>
<evidence type="ECO:0000313" key="3">
    <source>
        <dbReference type="Proteomes" id="UP000325105"/>
    </source>
</evidence>
<accession>A0A5S5DMW5</accession>
<comment type="caution">
    <text evidence="2">The sequence shown here is derived from an EMBL/GenBank/DDBJ whole genome shotgun (WGS) entry which is preliminary data.</text>
</comment>
<keyword evidence="1" id="KW-0732">Signal</keyword>
<dbReference type="EMBL" id="VNHX01000003">
    <property type="protein sequence ID" value="TYP97290.1"/>
    <property type="molecule type" value="Genomic_DNA"/>
</dbReference>
<keyword evidence="3" id="KW-1185">Reference proteome</keyword>